<evidence type="ECO:0000313" key="1">
    <source>
        <dbReference type="EMBL" id="KAJ1209550.1"/>
    </source>
</evidence>
<reference evidence="1" key="1">
    <citation type="journal article" date="2022" name="bioRxiv">
        <title>Sequencing and chromosome-scale assembly of the giantPleurodeles waltlgenome.</title>
        <authorList>
            <person name="Brown T."/>
            <person name="Elewa A."/>
            <person name="Iarovenko S."/>
            <person name="Subramanian E."/>
            <person name="Araus A.J."/>
            <person name="Petzold A."/>
            <person name="Susuki M."/>
            <person name="Suzuki K.-i.T."/>
            <person name="Hayashi T."/>
            <person name="Toyoda A."/>
            <person name="Oliveira C."/>
            <person name="Osipova E."/>
            <person name="Leigh N.D."/>
            <person name="Simon A."/>
            <person name="Yun M.H."/>
        </authorList>
    </citation>
    <scope>NUCLEOTIDE SEQUENCE</scope>
    <source>
        <strain evidence="1">20211129_DDA</strain>
        <tissue evidence="1">Liver</tissue>
    </source>
</reference>
<dbReference type="Proteomes" id="UP001066276">
    <property type="component" value="Chromosome 1_2"/>
</dbReference>
<sequence>CDPENGAVQSASPIGAARGHRQLGSHCLAAARCHKQPGSHCSKSDTWHTMRGKMKLILSLLLMTWLKGGPSTCLECDLQACRQTP</sequence>
<organism evidence="1 2">
    <name type="scientific">Pleurodeles waltl</name>
    <name type="common">Iberian ribbed newt</name>
    <dbReference type="NCBI Taxonomy" id="8319"/>
    <lineage>
        <taxon>Eukaryota</taxon>
        <taxon>Metazoa</taxon>
        <taxon>Chordata</taxon>
        <taxon>Craniata</taxon>
        <taxon>Vertebrata</taxon>
        <taxon>Euteleostomi</taxon>
        <taxon>Amphibia</taxon>
        <taxon>Batrachia</taxon>
        <taxon>Caudata</taxon>
        <taxon>Salamandroidea</taxon>
        <taxon>Salamandridae</taxon>
        <taxon>Pleurodelinae</taxon>
        <taxon>Pleurodeles</taxon>
    </lineage>
</organism>
<proteinExistence type="predicted"/>
<evidence type="ECO:0000313" key="2">
    <source>
        <dbReference type="Proteomes" id="UP001066276"/>
    </source>
</evidence>
<name>A0AAV7WB65_PLEWA</name>
<gene>
    <name evidence="1" type="ORF">NDU88_004924</name>
</gene>
<protein>
    <submittedName>
        <fullName evidence="1">Uncharacterized protein</fullName>
    </submittedName>
</protein>
<dbReference type="AlphaFoldDB" id="A0AAV7WB65"/>
<accession>A0AAV7WB65</accession>
<feature type="non-terminal residue" evidence="1">
    <location>
        <position position="1"/>
    </location>
</feature>
<comment type="caution">
    <text evidence="1">The sequence shown here is derived from an EMBL/GenBank/DDBJ whole genome shotgun (WGS) entry which is preliminary data.</text>
</comment>
<keyword evidence="2" id="KW-1185">Reference proteome</keyword>
<dbReference type="EMBL" id="JANPWB010000002">
    <property type="protein sequence ID" value="KAJ1209550.1"/>
    <property type="molecule type" value="Genomic_DNA"/>
</dbReference>
<feature type="non-terminal residue" evidence="1">
    <location>
        <position position="85"/>
    </location>
</feature>